<accession>A0A919N9M9</accession>
<name>A0A919N9M9_9ACTN</name>
<keyword evidence="2" id="KW-1185">Reference proteome</keyword>
<dbReference type="Pfam" id="PF26421">
    <property type="entry name" value="Avidin_like"/>
    <property type="match status" value="1"/>
</dbReference>
<protein>
    <recommendedName>
        <fullName evidence="3">N-acetylglutamate synthase</fullName>
    </recommendedName>
</protein>
<dbReference type="RefSeq" id="WP_203682513.1">
    <property type="nucleotide sequence ID" value="NZ_BOMW01000044.1"/>
</dbReference>
<dbReference type="AlphaFoldDB" id="A0A919N9M9"/>
<reference evidence="1" key="1">
    <citation type="submission" date="2021-01" db="EMBL/GenBank/DDBJ databases">
        <title>Whole genome shotgun sequence of Actinoplanes siamensis NBRC 109076.</title>
        <authorList>
            <person name="Komaki H."/>
            <person name="Tamura T."/>
        </authorList>
    </citation>
    <scope>NUCLEOTIDE SEQUENCE</scope>
    <source>
        <strain evidence="1">NBRC 109076</strain>
    </source>
</reference>
<gene>
    <name evidence="1" type="ORF">Asi03nite_46370</name>
</gene>
<evidence type="ECO:0008006" key="3">
    <source>
        <dbReference type="Google" id="ProtNLM"/>
    </source>
</evidence>
<dbReference type="InterPro" id="IPR058595">
    <property type="entry name" value="Avidin-like"/>
</dbReference>
<sequence>MTGTAGAWNYDSRRFRSTAAETSDGTRTPIGHYHQSGDFVWAEFAGGAVRGGRLVGRCAEDGTLTLAYSQLMTDGRVVAGECVTTPERLPDGRLRLRESWRRLDGSGASGISYIEELI</sequence>
<comment type="caution">
    <text evidence="1">The sequence shown here is derived from an EMBL/GenBank/DDBJ whole genome shotgun (WGS) entry which is preliminary data.</text>
</comment>
<evidence type="ECO:0000313" key="1">
    <source>
        <dbReference type="EMBL" id="GIF07099.1"/>
    </source>
</evidence>
<organism evidence="1 2">
    <name type="scientific">Actinoplanes siamensis</name>
    <dbReference type="NCBI Taxonomy" id="1223317"/>
    <lineage>
        <taxon>Bacteria</taxon>
        <taxon>Bacillati</taxon>
        <taxon>Actinomycetota</taxon>
        <taxon>Actinomycetes</taxon>
        <taxon>Micromonosporales</taxon>
        <taxon>Micromonosporaceae</taxon>
        <taxon>Actinoplanes</taxon>
    </lineage>
</organism>
<dbReference type="Proteomes" id="UP000629619">
    <property type="component" value="Unassembled WGS sequence"/>
</dbReference>
<evidence type="ECO:0000313" key="2">
    <source>
        <dbReference type="Proteomes" id="UP000629619"/>
    </source>
</evidence>
<proteinExistence type="predicted"/>
<dbReference type="EMBL" id="BOMW01000044">
    <property type="protein sequence ID" value="GIF07099.1"/>
    <property type="molecule type" value="Genomic_DNA"/>
</dbReference>